<evidence type="ECO:0000259" key="1">
    <source>
        <dbReference type="Pfam" id="PF01636"/>
    </source>
</evidence>
<gene>
    <name evidence="2" type="ORF">PCIT_a1566</name>
</gene>
<dbReference type="Gene3D" id="3.90.1200.10">
    <property type="match status" value="1"/>
</dbReference>
<sequence length="336" mass="39431">MTNNTERKTYIDRFLTQFFRGRPYQVEVVTGDASFRRYLRVHKESESYILMDSDPSKVNNDPFVELNASFSQVGLRVPEIIATDMTHGLLLLNDLGCEHLADLLQSPDRLKYYKSVLALIPSIAKVAYSPYMKPYDSAFIQQEIEIFEQWLLAGWLDYELDDYQNAQWQLCKHQLVENMLSQPQTTMHRDFHSRNIMRDEYHWVLIDYQDAVQGPVTYDVVSLLRDCYFRLPDDEFSLLHNESYHILTSAGLLNGMSYTDYQRYFDLTGLQRHLKAAGIFIRLLLRDNKGGYLNNIIPTLEYVIEVAERYECFQWLATWLANEIMPLIDNKLNTAK</sequence>
<dbReference type="Proteomes" id="UP000016487">
    <property type="component" value="Unassembled WGS sequence"/>
</dbReference>
<organism evidence="2 3">
    <name type="scientific">Pseudoalteromonas citrea</name>
    <dbReference type="NCBI Taxonomy" id="43655"/>
    <lineage>
        <taxon>Bacteria</taxon>
        <taxon>Pseudomonadati</taxon>
        <taxon>Pseudomonadota</taxon>
        <taxon>Gammaproteobacteria</taxon>
        <taxon>Alteromonadales</taxon>
        <taxon>Pseudoalteromonadaceae</taxon>
        <taxon>Pseudoalteromonas</taxon>
    </lineage>
</organism>
<evidence type="ECO:0000313" key="3">
    <source>
        <dbReference type="Proteomes" id="UP000016487"/>
    </source>
</evidence>
<reference evidence="2" key="1">
    <citation type="journal article" date="2012" name="J. Bacteriol.">
        <title>Genome sequences of type strains of seven species of the marine bacterium Pseudoalteromonas.</title>
        <authorList>
            <person name="Xie B.B."/>
            <person name="Shu Y.L."/>
            <person name="Qin Q.L."/>
            <person name="Rong J.C."/>
            <person name="Zhang X.Y."/>
            <person name="Chen X.L."/>
            <person name="Shi M."/>
            <person name="He H.L."/>
            <person name="Zhou B.C."/>
            <person name="Zhang Y.Z."/>
        </authorList>
    </citation>
    <scope>NUCLEOTIDE SEQUENCE</scope>
    <source>
        <strain evidence="2">DSM 8771</strain>
    </source>
</reference>
<evidence type="ECO:0000313" key="2">
    <source>
        <dbReference type="EMBL" id="KAF7775386.1"/>
    </source>
</evidence>
<dbReference type="Gene3D" id="3.30.200.20">
    <property type="entry name" value="Phosphorylase Kinase, domain 1"/>
    <property type="match status" value="1"/>
</dbReference>
<dbReference type="InterPro" id="IPR011009">
    <property type="entry name" value="Kinase-like_dom_sf"/>
</dbReference>
<dbReference type="RefSeq" id="WP_162144424.1">
    <property type="nucleotide sequence ID" value="NZ_AHBZ03000012.1"/>
</dbReference>
<dbReference type="Pfam" id="PF01636">
    <property type="entry name" value="APH"/>
    <property type="match status" value="1"/>
</dbReference>
<accession>A0AAD4AMG7</accession>
<dbReference type="AlphaFoldDB" id="A0AAD4AMG7"/>
<dbReference type="InterPro" id="IPR002575">
    <property type="entry name" value="Aminoglycoside_PTrfase"/>
</dbReference>
<reference evidence="2" key="2">
    <citation type="submission" date="2015-03" db="EMBL/GenBank/DDBJ databases">
        <title>Genome sequence of Pseudoalteromonas citrea.</title>
        <authorList>
            <person name="Xie B.-B."/>
            <person name="Rong J.-C."/>
            <person name="Qin Q.-L."/>
            <person name="Zhang Y.-Z."/>
        </authorList>
    </citation>
    <scope>NUCLEOTIDE SEQUENCE</scope>
    <source>
        <strain evidence="2">DSM 8771</strain>
    </source>
</reference>
<protein>
    <recommendedName>
        <fullName evidence="1">Aminoglycoside phosphotransferase domain-containing protein</fullName>
    </recommendedName>
</protein>
<feature type="domain" description="Aminoglycoside phosphotransferase" evidence="1">
    <location>
        <begin position="26"/>
        <end position="244"/>
    </location>
</feature>
<dbReference type="SUPFAM" id="SSF56112">
    <property type="entry name" value="Protein kinase-like (PK-like)"/>
    <property type="match status" value="1"/>
</dbReference>
<proteinExistence type="predicted"/>
<dbReference type="EMBL" id="AHBZ03000012">
    <property type="protein sequence ID" value="KAF7775386.1"/>
    <property type="molecule type" value="Genomic_DNA"/>
</dbReference>
<comment type="caution">
    <text evidence="2">The sequence shown here is derived from an EMBL/GenBank/DDBJ whole genome shotgun (WGS) entry which is preliminary data.</text>
</comment>
<name>A0AAD4AMG7_9GAMM</name>